<evidence type="ECO:0000256" key="1">
    <source>
        <dbReference type="SAM" id="MobiDB-lite"/>
    </source>
</evidence>
<feature type="region of interest" description="Disordered" evidence="1">
    <location>
        <begin position="184"/>
        <end position="238"/>
    </location>
</feature>
<gene>
    <name evidence="2" type="ORF">PEVE_00022844</name>
</gene>
<feature type="compositionally biased region" description="Basic residues" evidence="1">
    <location>
        <begin position="15"/>
        <end position="29"/>
    </location>
</feature>
<feature type="region of interest" description="Disordered" evidence="1">
    <location>
        <begin position="1"/>
        <end position="90"/>
    </location>
</feature>
<evidence type="ECO:0000313" key="2">
    <source>
        <dbReference type="EMBL" id="CAH3024404.1"/>
    </source>
</evidence>
<evidence type="ECO:0000313" key="3">
    <source>
        <dbReference type="Proteomes" id="UP001159427"/>
    </source>
</evidence>
<comment type="caution">
    <text evidence="2">The sequence shown here is derived from an EMBL/GenBank/DDBJ whole genome shotgun (WGS) entry which is preliminary data.</text>
</comment>
<proteinExistence type="predicted"/>
<accession>A0ABN8M7G6</accession>
<feature type="compositionally biased region" description="Basic and acidic residues" evidence="1">
    <location>
        <begin position="30"/>
        <end position="90"/>
    </location>
</feature>
<feature type="compositionally biased region" description="Polar residues" evidence="1">
    <location>
        <begin position="184"/>
        <end position="231"/>
    </location>
</feature>
<sequence>MRRKAAMLQLQKPAKQTKKKTAGKHMKEKKNREKENKDKVTEERDVHANKVNKEEMAKKKAERQKKQADKEKAKEEKAREKAQKEKERTALMERDNRVLSKMATFASHLRSSEECSEGSELLLSDEEDPVILEQDLDDCFNGNDIVSLISDEYLNDTPSRASHLDQSATNVVNSAKSTLALHPTQASTYSPSPTLALHSSSMQASTCSSRHPFQPRQSTYQNSDTSQTPRSTVGGKRPRSWKNLSIQLDATRPAVGGKRPRASFQPLSEDENACAKCDEYKQLILRKDAEIAQLKAQVEGQYEQQPRPGKLPQAVAERFKMIELSKGKGVYIFQGNLASSLSPTSAACVLLSCFYKNEELVSKNLTGANAREAVNPDILSSIVDYTVTLGGKEAAIKQALRNKISSITTRYKH</sequence>
<dbReference type="EMBL" id="CALNXI010000303">
    <property type="protein sequence ID" value="CAH3024404.1"/>
    <property type="molecule type" value="Genomic_DNA"/>
</dbReference>
<reference evidence="2 3" key="1">
    <citation type="submission" date="2022-05" db="EMBL/GenBank/DDBJ databases">
        <authorList>
            <consortium name="Genoscope - CEA"/>
            <person name="William W."/>
        </authorList>
    </citation>
    <scope>NUCLEOTIDE SEQUENCE [LARGE SCALE GENOMIC DNA]</scope>
</reference>
<protein>
    <submittedName>
        <fullName evidence="2">Uncharacterized protein</fullName>
    </submittedName>
</protein>
<dbReference type="Proteomes" id="UP001159427">
    <property type="component" value="Unassembled WGS sequence"/>
</dbReference>
<name>A0ABN8M7G6_9CNID</name>
<keyword evidence="3" id="KW-1185">Reference proteome</keyword>
<organism evidence="2 3">
    <name type="scientific">Porites evermanni</name>
    <dbReference type="NCBI Taxonomy" id="104178"/>
    <lineage>
        <taxon>Eukaryota</taxon>
        <taxon>Metazoa</taxon>
        <taxon>Cnidaria</taxon>
        <taxon>Anthozoa</taxon>
        <taxon>Hexacorallia</taxon>
        <taxon>Scleractinia</taxon>
        <taxon>Fungiina</taxon>
        <taxon>Poritidae</taxon>
        <taxon>Porites</taxon>
    </lineage>
</organism>